<dbReference type="InterPro" id="IPR023614">
    <property type="entry name" value="Porin_dom_sf"/>
</dbReference>
<evidence type="ECO:0000256" key="6">
    <source>
        <dbReference type="ARBA" id="ARBA00022729"/>
    </source>
</evidence>
<keyword evidence="9" id="KW-0472">Membrane</keyword>
<dbReference type="Gene3D" id="2.40.160.10">
    <property type="entry name" value="Porin"/>
    <property type="match status" value="1"/>
</dbReference>
<dbReference type="InterPro" id="IPR002299">
    <property type="entry name" value="Porin_Neis"/>
</dbReference>
<comment type="subcellular location">
    <subcellularLocation>
        <location evidence="1">Cell outer membrane</location>
        <topology evidence="1">Multi-pass membrane protein</topology>
    </subcellularLocation>
</comment>
<dbReference type="Pfam" id="PF13609">
    <property type="entry name" value="Porin_4"/>
    <property type="match status" value="1"/>
</dbReference>
<accession>A0ABW9AQ60</accession>
<keyword evidence="3" id="KW-0813">Transport</keyword>
<evidence type="ECO:0000256" key="1">
    <source>
        <dbReference type="ARBA" id="ARBA00004571"/>
    </source>
</evidence>
<proteinExistence type="predicted"/>
<keyword evidence="8" id="KW-0626">Porin</keyword>
<dbReference type="PRINTS" id="PR00184">
    <property type="entry name" value="NEISSPPORIN"/>
</dbReference>
<comment type="subunit">
    <text evidence="2">Homotrimer.</text>
</comment>
<evidence type="ECO:0000259" key="11">
    <source>
        <dbReference type="Pfam" id="PF13609"/>
    </source>
</evidence>
<evidence type="ECO:0000256" key="9">
    <source>
        <dbReference type="ARBA" id="ARBA00023136"/>
    </source>
</evidence>
<keyword evidence="5" id="KW-0812">Transmembrane</keyword>
<keyword evidence="4" id="KW-1134">Transmembrane beta strand</keyword>
<evidence type="ECO:0000256" key="5">
    <source>
        <dbReference type="ARBA" id="ARBA00022692"/>
    </source>
</evidence>
<name>A0ABW9AQ60_9BURK</name>
<keyword evidence="6" id="KW-0732">Signal</keyword>
<feature type="domain" description="Porin" evidence="11">
    <location>
        <begin position="20"/>
        <end position="342"/>
    </location>
</feature>
<dbReference type="CDD" id="cd00342">
    <property type="entry name" value="gram_neg_porins"/>
    <property type="match status" value="1"/>
</dbReference>
<evidence type="ECO:0000256" key="8">
    <source>
        <dbReference type="ARBA" id="ARBA00023114"/>
    </source>
</evidence>
<organism evidence="12 13">
    <name type="scientific">Paraburkholderia dipogonis</name>
    <dbReference type="NCBI Taxonomy" id="1211383"/>
    <lineage>
        <taxon>Bacteria</taxon>
        <taxon>Pseudomonadati</taxon>
        <taxon>Pseudomonadota</taxon>
        <taxon>Betaproteobacteria</taxon>
        <taxon>Burkholderiales</taxon>
        <taxon>Burkholderiaceae</taxon>
        <taxon>Paraburkholderia</taxon>
    </lineage>
</organism>
<protein>
    <submittedName>
        <fullName evidence="12">Porin</fullName>
    </submittedName>
</protein>
<evidence type="ECO:0000256" key="3">
    <source>
        <dbReference type="ARBA" id="ARBA00022448"/>
    </source>
</evidence>
<comment type="caution">
    <text evidence="12">The sequence shown here is derived from an EMBL/GenBank/DDBJ whole genome shotgun (WGS) entry which is preliminary data.</text>
</comment>
<dbReference type="InterPro" id="IPR033900">
    <property type="entry name" value="Gram_neg_porin_domain"/>
</dbReference>
<dbReference type="RefSeq" id="WP_408177177.1">
    <property type="nucleotide sequence ID" value="NZ_JAQQEZ010000006.1"/>
</dbReference>
<keyword evidence="10" id="KW-0998">Cell outer membrane</keyword>
<evidence type="ECO:0000313" key="13">
    <source>
        <dbReference type="Proteomes" id="UP001629230"/>
    </source>
</evidence>
<dbReference type="Proteomes" id="UP001629230">
    <property type="component" value="Unassembled WGS sequence"/>
</dbReference>
<evidence type="ECO:0000256" key="4">
    <source>
        <dbReference type="ARBA" id="ARBA00022452"/>
    </source>
</evidence>
<evidence type="ECO:0000256" key="10">
    <source>
        <dbReference type="ARBA" id="ARBA00023237"/>
    </source>
</evidence>
<keyword evidence="7" id="KW-0406">Ion transport</keyword>
<evidence type="ECO:0000256" key="7">
    <source>
        <dbReference type="ARBA" id="ARBA00023065"/>
    </source>
</evidence>
<reference evidence="12 13" key="1">
    <citation type="journal article" date="2024" name="Chem. Sci.">
        <title>Discovery of megapolipeptins by genome mining of a Burkholderiales bacteria collection.</title>
        <authorList>
            <person name="Paulo B.S."/>
            <person name="Recchia M.J.J."/>
            <person name="Lee S."/>
            <person name="Fergusson C.H."/>
            <person name="Romanowski S.B."/>
            <person name="Hernandez A."/>
            <person name="Krull N."/>
            <person name="Liu D.Y."/>
            <person name="Cavanagh H."/>
            <person name="Bos A."/>
            <person name="Gray C.A."/>
            <person name="Murphy B.T."/>
            <person name="Linington R.G."/>
            <person name="Eustaquio A.S."/>
        </authorList>
    </citation>
    <scope>NUCLEOTIDE SEQUENCE [LARGE SCALE GENOMIC DNA]</scope>
    <source>
        <strain evidence="12 13">RL17-350-BIC-A</strain>
    </source>
</reference>
<evidence type="ECO:0000256" key="2">
    <source>
        <dbReference type="ARBA" id="ARBA00011233"/>
    </source>
</evidence>
<gene>
    <name evidence="12" type="ORF">PQR57_11805</name>
</gene>
<dbReference type="SUPFAM" id="SSF56935">
    <property type="entry name" value="Porins"/>
    <property type="match status" value="1"/>
</dbReference>
<dbReference type="PANTHER" id="PTHR34501:SF9">
    <property type="entry name" value="MAJOR OUTER MEMBRANE PROTEIN P.IA"/>
    <property type="match status" value="1"/>
</dbReference>
<dbReference type="PANTHER" id="PTHR34501">
    <property type="entry name" value="PROTEIN YDDL-RELATED"/>
    <property type="match status" value="1"/>
</dbReference>
<dbReference type="EMBL" id="JAQQEZ010000006">
    <property type="protein sequence ID" value="MFM0001704.1"/>
    <property type="molecule type" value="Genomic_DNA"/>
</dbReference>
<evidence type="ECO:0000313" key="12">
    <source>
        <dbReference type="EMBL" id="MFM0001704.1"/>
    </source>
</evidence>
<dbReference type="InterPro" id="IPR050298">
    <property type="entry name" value="Gram-neg_bact_OMP"/>
</dbReference>
<sequence>MKGTKPKRLAMAGCTFACIAPGIVPNIAVAQSSVTLQGVIDAGVTYVNNQHGGAATLFDSGVLSPDLLTFKGSEDLGGGNKAIFELTSQFDLGSGATIPGAGQIFNRTALVGLTNDRFGSLTFGTQYDFMFETLTLGLYDGAFLFGGIYDFRQGPFTALGVPNNPTGSFDFDRMAGATRVGNSVKYRSPDIAGFTVGALYGFGGVPGSFSSDSTLSFGANYANGPLGIGAAYVEVRYPQLGDGHDGIRNFGFGAHYNFGSVLGMLLYTNTKNTASGAKIDVYKGGASWTISGPWTLGLDYAYMKGNDVLLNNKAQQVTTALQYSFSKRTTAYVEAIYQRASGDAAVTRAWINGLLQPDGAASNRSQTLARVGLRTSF</sequence>
<keyword evidence="13" id="KW-1185">Reference proteome</keyword>